<dbReference type="RefSeq" id="WP_254470865.1">
    <property type="nucleotide sequence ID" value="NZ_CP113432.1"/>
</dbReference>
<reference evidence="1" key="1">
    <citation type="submission" date="2022-11" db="EMBL/GenBank/DDBJ databases">
        <title>Pseudomonas triclosanedens sp. nov., a triclosan degrader isolated from activated sludge.</title>
        <authorList>
            <person name="Yin Y."/>
            <person name="Lu Z."/>
        </authorList>
    </citation>
    <scope>NUCLEOTIDE SEQUENCE</scope>
    <source>
        <strain evidence="1">ZM23</strain>
    </source>
</reference>
<dbReference type="Proteomes" id="UP001163624">
    <property type="component" value="Chromosome"/>
</dbReference>
<dbReference type="EMBL" id="CP113432">
    <property type="protein sequence ID" value="WAI48166.1"/>
    <property type="molecule type" value="Genomic_DNA"/>
</dbReference>
<proteinExistence type="predicted"/>
<accession>A0ABY6ZTM9</accession>
<gene>
    <name evidence="1" type="ORF">OU419_20720</name>
</gene>
<sequence>MLAFYAREPADGGFVNAPYGALPEQRGTLLVASHDAAFLARLALGRRVTLYLPGGGWVGSTSLSFRLPLPCSAQALIREAGIHAADAPIAVTCVTCYPLVIC</sequence>
<organism evidence="1 2">
    <name type="scientific">Pseudomonas triclosanedens</name>
    <dbReference type="NCBI Taxonomy" id="2961893"/>
    <lineage>
        <taxon>Bacteria</taxon>
        <taxon>Pseudomonadati</taxon>
        <taxon>Pseudomonadota</taxon>
        <taxon>Gammaproteobacteria</taxon>
        <taxon>Pseudomonadales</taxon>
        <taxon>Pseudomonadaceae</taxon>
        <taxon>Pseudomonas</taxon>
    </lineage>
</organism>
<evidence type="ECO:0000313" key="2">
    <source>
        <dbReference type="Proteomes" id="UP001163624"/>
    </source>
</evidence>
<evidence type="ECO:0000313" key="1">
    <source>
        <dbReference type="EMBL" id="WAI48166.1"/>
    </source>
</evidence>
<protein>
    <submittedName>
        <fullName evidence="1">Uncharacterized protein</fullName>
    </submittedName>
</protein>
<keyword evidence="2" id="KW-1185">Reference proteome</keyword>
<name>A0ABY6ZTM9_9PSED</name>